<evidence type="ECO:0000256" key="1">
    <source>
        <dbReference type="ARBA" id="ARBA00004751"/>
    </source>
</evidence>
<dbReference type="InterPro" id="IPR016143">
    <property type="entry name" value="Citrate_synth-like_sm_a-sub"/>
</dbReference>
<dbReference type="FunFam" id="1.10.230.10:FF:000003">
    <property type="entry name" value="Citrate synthase"/>
    <property type="match status" value="1"/>
</dbReference>
<dbReference type="Gene3D" id="1.10.230.10">
    <property type="entry name" value="Cytochrome P450-Terp, domain 2"/>
    <property type="match status" value="1"/>
</dbReference>
<dbReference type="NCBIfam" id="NF010637">
    <property type="entry name" value="PRK14034.1"/>
    <property type="match status" value="1"/>
</dbReference>
<dbReference type="InterPro" id="IPR002020">
    <property type="entry name" value="Citrate_synthase"/>
</dbReference>
<dbReference type="InterPro" id="IPR024176">
    <property type="entry name" value="Citrate_synthase_bac-typ"/>
</dbReference>
<evidence type="ECO:0000256" key="5">
    <source>
        <dbReference type="ARBA" id="ARBA00049288"/>
    </source>
</evidence>
<dbReference type="PIRSF" id="PIRSF001369">
    <property type="entry name" value="Citrate_synth"/>
    <property type="match status" value="1"/>
</dbReference>
<keyword evidence="4 6" id="KW-0808">Transferase</keyword>
<comment type="pathway">
    <text evidence="1">Carbohydrate metabolism; tricarboxylic acid cycle; isocitrate from oxaloacetate: step 1/2.</text>
</comment>
<comment type="similarity">
    <text evidence="2 6 8">Belongs to the citrate synthase family.</text>
</comment>
<evidence type="ECO:0000313" key="10">
    <source>
        <dbReference type="Proteomes" id="UP000559885"/>
    </source>
</evidence>
<evidence type="ECO:0000256" key="7">
    <source>
        <dbReference type="PIRSR" id="PIRSR001369-1"/>
    </source>
</evidence>
<reference evidence="9 10" key="1">
    <citation type="submission" date="2020-03" db="EMBL/GenBank/DDBJ databases">
        <title>Soil Listeria distribution.</title>
        <authorList>
            <person name="Liao J."/>
            <person name="Wiedmann M."/>
        </authorList>
    </citation>
    <scope>NUCLEOTIDE SEQUENCE [LARGE SCALE GENOMIC DNA]</scope>
    <source>
        <strain evidence="9 10">FSL L7-1507</strain>
    </source>
</reference>
<sequence>MTLSKGLENVYVAETSISSIVDDTLKYVGYGIDDLVENNVSFEEVIYLLWHLRLPNKDELANFQLEIKEHMAVSETIITSLRMQHHQKLHPMSVLRTTVSMLGVFDTESELDDGESIYKKGLRLQAKMPTIVAAFSRIRRGLDPIPPRDDLGVAANFLYMLTGEEADPLSVEAMNKALVLHADHEFNASTFTARVCVATLSDVYSGVTAAIGALKGPLHGGANERVFDMLEEIDRASSNVKDYIQYKIDQKQKIMGFGHRVYQNGDPRAKHLKAMSHLLTKGTEEAKWYTLSCQIEESVWELKHLRPNVDFYSASVYHALGIDVDLFTLVFSVSRVSGWLAHIFEQYRDNRLIRPRAIYVGPEDRKFLPIEERI</sequence>
<dbReference type="Proteomes" id="UP000559885">
    <property type="component" value="Unassembled WGS sequence"/>
</dbReference>
<dbReference type="AlphaFoldDB" id="A0A841ZLD0"/>
<dbReference type="PANTHER" id="PTHR11739">
    <property type="entry name" value="CITRATE SYNTHASE"/>
    <property type="match status" value="1"/>
</dbReference>
<feature type="active site" evidence="7">
    <location>
        <position position="259"/>
    </location>
</feature>
<dbReference type="GO" id="GO:0005975">
    <property type="term" value="P:carbohydrate metabolic process"/>
    <property type="evidence" value="ECO:0007669"/>
    <property type="project" value="TreeGrafter"/>
</dbReference>
<dbReference type="GO" id="GO:0006099">
    <property type="term" value="P:tricarboxylic acid cycle"/>
    <property type="evidence" value="ECO:0007669"/>
    <property type="project" value="UniProtKB-UniPathway"/>
</dbReference>
<organism evidence="9 10">
    <name type="scientific">Listeria aquatica</name>
    <dbReference type="NCBI Taxonomy" id="1494960"/>
    <lineage>
        <taxon>Bacteria</taxon>
        <taxon>Bacillati</taxon>
        <taxon>Bacillota</taxon>
        <taxon>Bacilli</taxon>
        <taxon>Bacillales</taxon>
        <taxon>Listeriaceae</taxon>
        <taxon>Listeria</taxon>
    </lineage>
</organism>
<comment type="catalytic activity">
    <reaction evidence="5">
        <text>oxaloacetate + acetyl-CoA + H2O = citrate + CoA + H(+)</text>
        <dbReference type="Rhea" id="RHEA:16845"/>
        <dbReference type="ChEBI" id="CHEBI:15377"/>
        <dbReference type="ChEBI" id="CHEBI:15378"/>
        <dbReference type="ChEBI" id="CHEBI:16452"/>
        <dbReference type="ChEBI" id="CHEBI:16947"/>
        <dbReference type="ChEBI" id="CHEBI:57287"/>
        <dbReference type="ChEBI" id="CHEBI:57288"/>
        <dbReference type="EC" id="2.3.3.16"/>
    </reaction>
</comment>
<dbReference type="UniPathway" id="UPA00223"/>
<protein>
    <recommendedName>
        <fullName evidence="6">Citrate synthase</fullName>
    </recommendedName>
</protein>
<dbReference type="InterPro" id="IPR019810">
    <property type="entry name" value="Citrate_synthase_AS"/>
</dbReference>
<keyword evidence="3" id="KW-0816">Tricarboxylic acid cycle</keyword>
<dbReference type="InterPro" id="IPR016142">
    <property type="entry name" value="Citrate_synth-like_lrg_a-sub"/>
</dbReference>
<dbReference type="GO" id="GO:0036440">
    <property type="term" value="F:citrate synthase activity"/>
    <property type="evidence" value="ECO:0007669"/>
    <property type="project" value="UniProtKB-EC"/>
</dbReference>
<evidence type="ECO:0000313" key="9">
    <source>
        <dbReference type="EMBL" id="MBC1520923.1"/>
    </source>
</evidence>
<dbReference type="SUPFAM" id="SSF48256">
    <property type="entry name" value="Citrate synthase"/>
    <property type="match status" value="1"/>
</dbReference>
<keyword evidence="9" id="KW-0012">Acyltransferase</keyword>
<dbReference type="NCBIfam" id="TIGR01800">
    <property type="entry name" value="cit_synth_II"/>
    <property type="match status" value="1"/>
</dbReference>
<dbReference type="Gene3D" id="1.10.580.10">
    <property type="entry name" value="Citrate Synthase, domain 1"/>
    <property type="match status" value="1"/>
</dbReference>
<proteinExistence type="inferred from homology"/>
<dbReference type="EMBL" id="JAARRM010000001">
    <property type="protein sequence ID" value="MBC1520923.1"/>
    <property type="molecule type" value="Genomic_DNA"/>
</dbReference>
<accession>A0A841ZLD0</accession>
<evidence type="ECO:0000256" key="6">
    <source>
        <dbReference type="PIRNR" id="PIRNR001369"/>
    </source>
</evidence>
<dbReference type="GO" id="GO:0005829">
    <property type="term" value="C:cytosol"/>
    <property type="evidence" value="ECO:0007669"/>
    <property type="project" value="TreeGrafter"/>
</dbReference>
<dbReference type="PROSITE" id="PS00480">
    <property type="entry name" value="CITRATE_SYNTHASE"/>
    <property type="match status" value="1"/>
</dbReference>
<gene>
    <name evidence="9" type="primary">citZ</name>
    <name evidence="9" type="ORF">HB912_04555</name>
</gene>
<dbReference type="Pfam" id="PF00285">
    <property type="entry name" value="Citrate_synt"/>
    <property type="match status" value="1"/>
</dbReference>
<dbReference type="PANTHER" id="PTHR11739:SF4">
    <property type="entry name" value="CITRATE SYNTHASE, PEROXISOMAL"/>
    <property type="match status" value="1"/>
</dbReference>
<dbReference type="PRINTS" id="PR00143">
    <property type="entry name" value="CITRTSNTHASE"/>
</dbReference>
<evidence type="ECO:0000256" key="4">
    <source>
        <dbReference type="ARBA" id="ARBA00022679"/>
    </source>
</evidence>
<evidence type="ECO:0000256" key="3">
    <source>
        <dbReference type="ARBA" id="ARBA00022532"/>
    </source>
</evidence>
<comment type="caution">
    <text evidence="9">The sequence shown here is derived from an EMBL/GenBank/DDBJ whole genome shotgun (WGS) entry which is preliminary data.</text>
</comment>
<evidence type="ECO:0000256" key="8">
    <source>
        <dbReference type="RuleBase" id="RU003406"/>
    </source>
</evidence>
<dbReference type="RefSeq" id="WP_185372462.1">
    <property type="nucleotide sequence ID" value="NZ_JAARRM010000001.1"/>
</dbReference>
<dbReference type="InterPro" id="IPR011278">
    <property type="entry name" value="2-MeCitrate/Citrate_synth_II"/>
</dbReference>
<feature type="active site" evidence="7">
    <location>
        <position position="310"/>
    </location>
</feature>
<dbReference type="InterPro" id="IPR036969">
    <property type="entry name" value="Citrate_synthase_sf"/>
</dbReference>
<name>A0A841ZLD0_9LIST</name>
<evidence type="ECO:0000256" key="2">
    <source>
        <dbReference type="ARBA" id="ARBA00010566"/>
    </source>
</evidence>